<reference evidence="1" key="1">
    <citation type="submission" date="2020-03" db="EMBL/GenBank/DDBJ databases">
        <title>Castanea mollissima Vanexum genome sequencing.</title>
        <authorList>
            <person name="Staton M."/>
        </authorList>
    </citation>
    <scope>NUCLEOTIDE SEQUENCE</scope>
    <source>
        <tissue evidence="1">Leaf</tissue>
    </source>
</reference>
<dbReference type="Proteomes" id="UP000737018">
    <property type="component" value="Unassembled WGS sequence"/>
</dbReference>
<comment type="caution">
    <text evidence="1">The sequence shown here is derived from an EMBL/GenBank/DDBJ whole genome shotgun (WGS) entry which is preliminary data.</text>
</comment>
<dbReference type="EMBL" id="JRKL02004975">
    <property type="protein sequence ID" value="KAF3951373.1"/>
    <property type="molecule type" value="Genomic_DNA"/>
</dbReference>
<protein>
    <submittedName>
        <fullName evidence="1">Uncharacterized protein</fullName>
    </submittedName>
</protein>
<evidence type="ECO:0000313" key="2">
    <source>
        <dbReference type="Proteomes" id="UP000737018"/>
    </source>
</evidence>
<evidence type="ECO:0000313" key="1">
    <source>
        <dbReference type="EMBL" id="KAF3951373.1"/>
    </source>
</evidence>
<keyword evidence="2" id="KW-1185">Reference proteome</keyword>
<gene>
    <name evidence="1" type="ORF">CMV_022965</name>
</gene>
<sequence length="44" mass="5176">MSLQDFEHSGVHDLFKAMSKFIAASRQATELDRTRLLLERRIKE</sequence>
<name>A0A8J4V7G6_9ROSI</name>
<accession>A0A8J4V7G6</accession>
<dbReference type="AlphaFoldDB" id="A0A8J4V7G6"/>
<feature type="non-terminal residue" evidence="1">
    <location>
        <position position="1"/>
    </location>
</feature>
<organism evidence="1 2">
    <name type="scientific">Castanea mollissima</name>
    <name type="common">Chinese chestnut</name>
    <dbReference type="NCBI Taxonomy" id="60419"/>
    <lineage>
        <taxon>Eukaryota</taxon>
        <taxon>Viridiplantae</taxon>
        <taxon>Streptophyta</taxon>
        <taxon>Embryophyta</taxon>
        <taxon>Tracheophyta</taxon>
        <taxon>Spermatophyta</taxon>
        <taxon>Magnoliopsida</taxon>
        <taxon>eudicotyledons</taxon>
        <taxon>Gunneridae</taxon>
        <taxon>Pentapetalae</taxon>
        <taxon>rosids</taxon>
        <taxon>fabids</taxon>
        <taxon>Fagales</taxon>
        <taxon>Fagaceae</taxon>
        <taxon>Castanea</taxon>
    </lineage>
</organism>
<proteinExistence type="predicted"/>